<evidence type="ECO:0000256" key="12">
    <source>
        <dbReference type="SAM" id="SignalP"/>
    </source>
</evidence>
<evidence type="ECO:0000256" key="2">
    <source>
        <dbReference type="ARBA" id="ARBA00008064"/>
    </source>
</evidence>
<dbReference type="InterPro" id="IPR042186">
    <property type="entry name" value="FimD_plug_dom"/>
</dbReference>
<dbReference type="GO" id="GO:0009297">
    <property type="term" value="P:pilus assembly"/>
    <property type="evidence" value="ECO:0007669"/>
    <property type="project" value="InterPro"/>
</dbReference>
<accession>A0A1B7IPV9</accession>
<dbReference type="InterPro" id="IPR025949">
    <property type="entry name" value="PapC-like_C"/>
</dbReference>
<evidence type="ECO:0000256" key="6">
    <source>
        <dbReference type="ARBA" id="ARBA00022692"/>
    </source>
</evidence>
<dbReference type="FunFam" id="2.60.40.2610:FF:000001">
    <property type="entry name" value="Outer membrane fimbrial usher protein"/>
    <property type="match status" value="1"/>
</dbReference>
<dbReference type="Pfam" id="PF13953">
    <property type="entry name" value="PapC_C"/>
    <property type="match status" value="1"/>
</dbReference>
<name>A0A1B7IPV9_9ENTR</name>
<dbReference type="InterPro" id="IPR043142">
    <property type="entry name" value="PapC-like_C_sf"/>
</dbReference>
<keyword evidence="10 11" id="KW-0998">Cell outer membrane</keyword>
<evidence type="ECO:0000256" key="1">
    <source>
        <dbReference type="ARBA" id="ARBA00004571"/>
    </source>
</evidence>
<evidence type="ECO:0000256" key="10">
    <source>
        <dbReference type="ARBA" id="ARBA00023237"/>
    </source>
</evidence>
<evidence type="ECO:0000313" key="16">
    <source>
        <dbReference type="Proteomes" id="UP000078410"/>
    </source>
</evidence>
<feature type="signal peptide" evidence="12">
    <location>
        <begin position="1"/>
        <end position="28"/>
    </location>
</feature>
<dbReference type="FunFam" id="2.60.40.3110:FF:000001">
    <property type="entry name" value="Putative fimbrial outer membrane usher"/>
    <property type="match status" value="1"/>
</dbReference>
<evidence type="ECO:0000259" key="13">
    <source>
        <dbReference type="Pfam" id="PF13953"/>
    </source>
</evidence>
<dbReference type="PANTHER" id="PTHR30451">
    <property type="entry name" value="OUTER MEMBRANE USHER PROTEIN"/>
    <property type="match status" value="1"/>
</dbReference>
<reference evidence="15 16" key="1">
    <citation type="submission" date="2016-04" db="EMBL/GenBank/DDBJ databases">
        <title>ATOL: Assembling a taxonomically balanced genome-scale reconstruction of the evolutionary history of the Enterobacteriaceae.</title>
        <authorList>
            <person name="Plunkett G.III."/>
            <person name="Neeno-Eckwall E.C."/>
            <person name="Glasner J.D."/>
            <person name="Perna N.T."/>
        </authorList>
    </citation>
    <scope>NUCLEOTIDE SEQUENCE [LARGE SCALE GENOMIC DNA]</scope>
    <source>
        <strain evidence="15 16">ATCC 51605</strain>
    </source>
</reference>
<dbReference type="RefSeq" id="WP_064558763.1">
    <property type="nucleotide sequence ID" value="NZ_LXER01000017.1"/>
</dbReference>
<comment type="similarity">
    <text evidence="2 11">Belongs to the fimbrial export usher family.</text>
</comment>
<comment type="caution">
    <text evidence="15">The sequence shown here is derived from an EMBL/GenBank/DDBJ whole genome shotgun (WGS) entry which is preliminary data.</text>
</comment>
<dbReference type="PANTHER" id="PTHR30451:SF21">
    <property type="entry name" value="FIMBRIAL USHER DOMAIN-CONTAINING PROTEIN YDET-RELATED"/>
    <property type="match status" value="1"/>
</dbReference>
<keyword evidence="8 11" id="KW-0472">Membrane</keyword>
<evidence type="ECO:0000256" key="5">
    <source>
        <dbReference type="ARBA" id="ARBA00022558"/>
    </source>
</evidence>
<dbReference type="InterPro" id="IPR037224">
    <property type="entry name" value="PapC_N_sf"/>
</dbReference>
<proteinExistence type="inferred from homology"/>
<dbReference type="InterPro" id="IPR000015">
    <property type="entry name" value="Fimb_usher"/>
</dbReference>
<dbReference type="InterPro" id="IPR025885">
    <property type="entry name" value="PapC_N"/>
</dbReference>
<dbReference type="FunFam" id="3.10.20.410:FF:000001">
    <property type="entry name" value="Fimbrial outer membrane usher protein"/>
    <property type="match status" value="1"/>
</dbReference>
<evidence type="ECO:0000256" key="7">
    <source>
        <dbReference type="ARBA" id="ARBA00022729"/>
    </source>
</evidence>
<dbReference type="Gene3D" id="3.10.20.410">
    <property type="match status" value="1"/>
</dbReference>
<evidence type="ECO:0000259" key="14">
    <source>
        <dbReference type="Pfam" id="PF13954"/>
    </source>
</evidence>
<protein>
    <submittedName>
        <fullName evidence="15">FimD family fimbriae anchoring protein</fullName>
    </submittedName>
</protein>
<evidence type="ECO:0000313" key="15">
    <source>
        <dbReference type="EMBL" id="OAT31774.1"/>
    </source>
</evidence>
<dbReference type="InterPro" id="IPR018030">
    <property type="entry name" value="Fimbrial_membr_usher_CS"/>
</dbReference>
<keyword evidence="7 12" id="KW-0732">Signal</keyword>
<keyword evidence="5 11" id="KW-1029">Fimbrium biogenesis</keyword>
<dbReference type="PATRIC" id="fig|1354251.4.peg.1720"/>
<dbReference type="AlphaFoldDB" id="A0A1B7IPV9"/>
<sequence length="857" mass="93446">MRYNNIIRSLIISGMIPFCFSTSNLAYAQDHFNPNLLNTSDAIPSEVDLSHYENGIQAPGKYRVDIYINQELVDTQEITFTLNKDSKGEQTLQPCLSVEQLGAWGVKIENYPELSVQGNQCANLSVIPEFTSVLKFSDQRLDLSIPQIAMHAVARDYVAPEQWDEGINAAMMNYSFTGTTTKPRVAGESAGNSQYMNLRPGFNLGAWRFRNYSTWNHDDTGVNDWDSVNNYVTRDIKTLKSQLTLGDSNSPSDIFDSLAFTGAQMASDDDMIPDSQKGYAPVIHGIARTNAEVTVSQNGHSIYKTSVAPGAFEINDLYPTGGSGDMDVLVKESDGTEQHLVVPYAALPVLQREGHFKYSSTVGHTRDTSSEDVGFGQMTASYGFAHGITAYGGIQATQKGYQAVALGAGLNLGDFGAVSADVTQSWAIVNDAGQTTNMDTNTNQSSLKKESGQSLRLRYSKNIATTGTNFTVAGYRYSTSGYYSLQDALNTFDESDDYNYGRSRNRTELSMSQNIVYGSLSVNLVNENYWDKSRTTSLNLGYNNSIGGISYGLNYSYNINADNNTADDNRSDDQQITFNVSIPLEKFLPSSYATFNMSGSKNSPTTYNTGISGSAFEDHSLNWQVQEGYSDSDHKTNGSVNADMRTRYSEFNAGYSYDTNAERFNYGIQGGMLLHSGGLTLSQPFNDTIVLVKAKGAEGVPVNNNVGIKTDGLGYAVVPYASPYKRNDISLDTEQIENDDIELQDTSKNVIPTRGAVVVAEYNANIGYRVLFNLTSTQGKPLPFGSTATDKGTSADNENVHSGIVGDSGSVYITGLEKSGEILVKWGAGANEQCTAHYHLPDQKSASGVEVIHEQCS</sequence>
<dbReference type="GO" id="GO:0009279">
    <property type="term" value="C:cell outer membrane"/>
    <property type="evidence" value="ECO:0007669"/>
    <property type="project" value="UniProtKB-SubCell"/>
</dbReference>
<evidence type="ECO:0000256" key="11">
    <source>
        <dbReference type="RuleBase" id="RU003884"/>
    </source>
</evidence>
<dbReference type="PROSITE" id="PS01151">
    <property type="entry name" value="FIMBRIAL_USHER"/>
    <property type="match status" value="1"/>
</dbReference>
<dbReference type="GO" id="GO:0015473">
    <property type="term" value="F:fimbrial usher porin activity"/>
    <property type="evidence" value="ECO:0007669"/>
    <property type="project" value="InterPro"/>
</dbReference>
<keyword evidence="6 11" id="KW-0812">Transmembrane</keyword>
<organism evidence="15 16">
    <name type="scientific">Buttiauxella brennerae ATCC 51605</name>
    <dbReference type="NCBI Taxonomy" id="1354251"/>
    <lineage>
        <taxon>Bacteria</taxon>
        <taxon>Pseudomonadati</taxon>
        <taxon>Pseudomonadota</taxon>
        <taxon>Gammaproteobacteria</taxon>
        <taxon>Enterobacterales</taxon>
        <taxon>Enterobacteriaceae</taxon>
        <taxon>Buttiauxella</taxon>
    </lineage>
</organism>
<evidence type="ECO:0000256" key="4">
    <source>
        <dbReference type="ARBA" id="ARBA00022452"/>
    </source>
</evidence>
<dbReference type="Gene3D" id="2.60.40.2070">
    <property type="match status" value="1"/>
</dbReference>
<feature type="chain" id="PRO_5008594235" evidence="12">
    <location>
        <begin position="29"/>
        <end position="857"/>
    </location>
</feature>
<evidence type="ECO:0000256" key="3">
    <source>
        <dbReference type="ARBA" id="ARBA00022448"/>
    </source>
</evidence>
<gene>
    <name evidence="15" type="ORF">M975_1664</name>
</gene>
<dbReference type="Gene3D" id="2.60.40.3110">
    <property type="match status" value="1"/>
</dbReference>
<feature type="domain" description="PapC N-terminal" evidence="14">
    <location>
        <begin position="31"/>
        <end position="177"/>
    </location>
</feature>
<feature type="domain" description="PapC-like C-terminal" evidence="13">
    <location>
        <begin position="771"/>
        <end position="841"/>
    </location>
</feature>
<evidence type="ECO:0000256" key="8">
    <source>
        <dbReference type="ARBA" id="ARBA00023136"/>
    </source>
</evidence>
<keyword evidence="4" id="KW-1134">Transmembrane beta strand</keyword>
<dbReference type="Gene3D" id="2.60.40.2610">
    <property type="entry name" value="Outer membrane usher protein FimD, plug domain"/>
    <property type="match status" value="1"/>
</dbReference>
<dbReference type="SUPFAM" id="SSF141729">
    <property type="entry name" value="FimD N-terminal domain-like"/>
    <property type="match status" value="1"/>
</dbReference>
<keyword evidence="16" id="KW-1185">Reference proteome</keyword>
<dbReference type="Pfam" id="PF00577">
    <property type="entry name" value="Usher"/>
    <property type="match status" value="1"/>
</dbReference>
<dbReference type="OrthoDB" id="6554712at2"/>
<keyword evidence="9" id="KW-1015">Disulfide bond</keyword>
<evidence type="ECO:0000256" key="9">
    <source>
        <dbReference type="ARBA" id="ARBA00023157"/>
    </source>
</evidence>
<keyword evidence="3 11" id="KW-0813">Transport</keyword>
<dbReference type="EMBL" id="LXER01000017">
    <property type="protein sequence ID" value="OAT31774.1"/>
    <property type="molecule type" value="Genomic_DNA"/>
</dbReference>
<comment type="subcellular location">
    <subcellularLocation>
        <location evidence="1 11">Cell outer membrane</location>
        <topology evidence="1 11">Multi-pass membrane protein</topology>
    </subcellularLocation>
</comment>
<dbReference type="Pfam" id="PF13954">
    <property type="entry name" value="PapC_N"/>
    <property type="match status" value="1"/>
</dbReference>
<dbReference type="Proteomes" id="UP000078410">
    <property type="component" value="Unassembled WGS sequence"/>
</dbReference>